<proteinExistence type="predicted"/>
<evidence type="ECO:0000313" key="1">
    <source>
        <dbReference type="EMBL" id="MFC7319045.1"/>
    </source>
</evidence>
<protein>
    <submittedName>
        <fullName evidence="1">Uncharacterized protein</fullName>
    </submittedName>
</protein>
<dbReference type="AlphaFoldDB" id="A0ABD6AES8"/>
<comment type="caution">
    <text evidence="1">The sequence shown here is derived from an EMBL/GenBank/DDBJ whole genome shotgun (WGS) entry which is preliminary data.</text>
</comment>
<keyword evidence="2" id="KW-1185">Reference proteome</keyword>
<sequence length="158" mass="17987">MTVGAAVTRELLRDEKNTVDELAADLDWAVDAALDDLVMTVTMESQLDSEVYLVELECTNYDEEPPYVEMIHPDTGERGVPAAYFDDRGTSPNLCYPKGPAWCHQFNRKLYQDTNAHNDWSMAAWKREAGDYTTLGSILLLLYRRMNDPESYQGRLQA</sequence>
<organism evidence="1 2">
    <name type="scientific">Halomarina halobia</name>
    <dbReference type="NCBI Taxonomy" id="3033386"/>
    <lineage>
        <taxon>Archaea</taxon>
        <taxon>Methanobacteriati</taxon>
        <taxon>Methanobacteriota</taxon>
        <taxon>Stenosarchaea group</taxon>
        <taxon>Halobacteria</taxon>
        <taxon>Halobacteriales</taxon>
        <taxon>Natronomonadaceae</taxon>
        <taxon>Halomarina</taxon>
    </lineage>
</organism>
<dbReference type="RefSeq" id="WP_276306124.1">
    <property type="nucleotide sequence ID" value="NZ_CP119993.1"/>
</dbReference>
<dbReference type="GeneID" id="79317766"/>
<dbReference type="Proteomes" id="UP001596547">
    <property type="component" value="Unassembled WGS sequence"/>
</dbReference>
<gene>
    <name evidence="1" type="ORF">ACFQPE_19940</name>
</gene>
<name>A0ABD6AES8_9EURY</name>
<reference evidence="1 2" key="1">
    <citation type="journal article" date="2019" name="Int. J. Syst. Evol. Microbiol.">
        <title>The Global Catalogue of Microorganisms (GCM) 10K type strain sequencing project: providing services to taxonomists for standard genome sequencing and annotation.</title>
        <authorList>
            <consortium name="The Broad Institute Genomics Platform"/>
            <consortium name="The Broad Institute Genome Sequencing Center for Infectious Disease"/>
            <person name="Wu L."/>
            <person name="Ma J."/>
        </authorList>
    </citation>
    <scope>NUCLEOTIDE SEQUENCE [LARGE SCALE GENOMIC DNA]</scope>
    <source>
        <strain evidence="1 2">PSR21</strain>
    </source>
</reference>
<evidence type="ECO:0000313" key="2">
    <source>
        <dbReference type="Proteomes" id="UP001596547"/>
    </source>
</evidence>
<accession>A0ABD6AES8</accession>
<dbReference type="EMBL" id="JBHTBF010000003">
    <property type="protein sequence ID" value="MFC7319045.1"/>
    <property type="molecule type" value="Genomic_DNA"/>
</dbReference>